<evidence type="ECO:0000313" key="2">
    <source>
        <dbReference type="EMBL" id="KAJ6834054.1"/>
    </source>
</evidence>
<evidence type="ECO:0000256" key="1">
    <source>
        <dbReference type="SAM" id="Phobius"/>
    </source>
</evidence>
<keyword evidence="1" id="KW-0812">Transmembrane</keyword>
<reference evidence="2" key="1">
    <citation type="journal article" date="2023" name="GigaByte">
        <title>Genome assembly of the bearded iris, Iris pallida Lam.</title>
        <authorList>
            <person name="Bruccoleri R.E."/>
            <person name="Oakeley E.J."/>
            <person name="Faust A.M.E."/>
            <person name="Altorfer M."/>
            <person name="Dessus-Babus S."/>
            <person name="Burckhardt D."/>
            <person name="Oertli M."/>
            <person name="Naumann U."/>
            <person name="Petersen F."/>
            <person name="Wong J."/>
        </authorList>
    </citation>
    <scope>NUCLEOTIDE SEQUENCE</scope>
    <source>
        <strain evidence="2">GSM-AAB239-AS_SAM_17_03QT</strain>
    </source>
</reference>
<protein>
    <submittedName>
        <fullName evidence="2">Zinc finger BED domain-containing protein RICESLEEPER 2</fullName>
    </submittedName>
</protein>
<dbReference type="EMBL" id="JANAVB010014796">
    <property type="protein sequence ID" value="KAJ6834054.1"/>
    <property type="molecule type" value="Genomic_DNA"/>
</dbReference>
<feature type="transmembrane region" description="Helical" evidence="1">
    <location>
        <begin position="75"/>
        <end position="101"/>
    </location>
</feature>
<reference evidence="2" key="2">
    <citation type="submission" date="2023-04" db="EMBL/GenBank/DDBJ databases">
        <authorList>
            <person name="Bruccoleri R.E."/>
            <person name="Oakeley E.J."/>
            <person name="Faust A.-M."/>
            <person name="Dessus-Babus S."/>
            <person name="Altorfer M."/>
            <person name="Burckhardt D."/>
            <person name="Oertli M."/>
            <person name="Naumann U."/>
            <person name="Petersen F."/>
            <person name="Wong J."/>
        </authorList>
    </citation>
    <scope>NUCLEOTIDE SEQUENCE</scope>
    <source>
        <strain evidence="2">GSM-AAB239-AS_SAM_17_03QT</strain>
        <tissue evidence="2">Leaf</tissue>
    </source>
</reference>
<keyword evidence="1" id="KW-0472">Membrane</keyword>
<feature type="transmembrane region" description="Helical" evidence="1">
    <location>
        <begin position="107"/>
        <end position="131"/>
    </location>
</feature>
<keyword evidence="3" id="KW-1185">Reference proteome</keyword>
<sequence length="154" mass="17232">MLGYIKWIVMKSNHLCKCNPTFGSVELPSSYCWRFATTSYGSYEFLTGPILRPPTTNFSMVVQMCGSIPARHIKLFFAMLTCCFTFTNPYILLFEIFPYFGFPFPPLFRSSSTCVSFSFSISFSLTFVAVFDSTSTSTSGLAVGNIELIETLGL</sequence>
<evidence type="ECO:0000313" key="3">
    <source>
        <dbReference type="Proteomes" id="UP001140949"/>
    </source>
</evidence>
<gene>
    <name evidence="2" type="ORF">M6B38_337530</name>
</gene>
<name>A0AAX6GZV9_IRIPA</name>
<comment type="caution">
    <text evidence="2">The sequence shown here is derived from an EMBL/GenBank/DDBJ whole genome shotgun (WGS) entry which is preliminary data.</text>
</comment>
<dbReference type="AlphaFoldDB" id="A0AAX6GZV9"/>
<accession>A0AAX6GZV9</accession>
<dbReference type="Proteomes" id="UP001140949">
    <property type="component" value="Unassembled WGS sequence"/>
</dbReference>
<organism evidence="2 3">
    <name type="scientific">Iris pallida</name>
    <name type="common">Sweet iris</name>
    <dbReference type="NCBI Taxonomy" id="29817"/>
    <lineage>
        <taxon>Eukaryota</taxon>
        <taxon>Viridiplantae</taxon>
        <taxon>Streptophyta</taxon>
        <taxon>Embryophyta</taxon>
        <taxon>Tracheophyta</taxon>
        <taxon>Spermatophyta</taxon>
        <taxon>Magnoliopsida</taxon>
        <taxon>Liliopsida</taxon>
        <taxon>Asparagales</taxon>
        <taxon>Iridaceae</taxon>
        <taxon>Iridoideae</taxon>
        <taxon>Irideae</taxon>
        <taxon>Iris</taxon>
    </lineage>
</organism>
<keyword evidence="1" id="KW-1133">Transmembrane helix</keyword>
<proteinExistence type="predicted"/>